<accession>A0AAD9JII8</accession>
<dbReference type="AlphaFoldDB" id="A0AAD9JII8"/>
<feature type="region of interest" description="Disordered" evidence="1">
    <location>
        <begin position="1"/>
        <end position="24"/>
    </location>
</feature>
<proteinExistence type="predicted"/>
<evidence type="ECO:0000313" key="2">
    <source>
        <dbReference type="EMBL" id="KAK2153614.1"/>
    </source>
</evidence>
<sequence>MKTTREGDKRVHIQKEKTHYPHHHERAGVERYLCTRVFTSEEKAMQYGRSQFQGEENPRTYQRRKFLRPNRAAASVAHSLIDPSFISRAELERWTCSKLSSWLGNQKAKTSGNKDAPVNQICKIMKDGPEDSTEKSSKTSEKYCCVPTCHNTSGTVLPDGHQIMLHRLPAE</sequence>
<evidence type="ECO:0000313" key="3">
    <source>
        <dbReference type="Proteomes" id="UP001208570"/>
    </source>
</evidence>
<protein>
    <submittedName>
        <fullName evidence="2">Uncharacterized protein</fullName>
    </submittedName>
</protein>
<dbReference type="Proteomes" id="UP001208570">
    <property type="component" value="Unassembled WGS sequence"/>
</dbReference>
<name>A0AAD9JII8_9ANNE</name>
<organism evidence="2 3">
    <name type="scientific">Paralvinella palmiformis</name>
    <dbReference type="NCBI Taxonomy" id="53620"/>
    <lineage>
        <taxon>Eukaryota</taxon>
        <taxon>Metazoa</taxon>
        <taxon>Spiralia</taxon>
        <taxon>Lophotrochozoa</taxon>
        <taxon>Annelida</taxon>
        <taxon>Polychaeta</taxon>
        <taxon>Sedentaria</taxon>
        <taxon>Canalipalpata</taxon>
        <taxon>Terebellida</taxon>
        <taxon>Terebelliformia</taxon>
        <taxon>Alvinellidae</taxon>
        <taxon>Paralvinella</taxon>
    </lineage>
</organism>
<dbReference type="EMBL" id="JAODUP010000291">
    <property type="protein sequence ID" value="KAK2153614.1"/>
    <property type="molecule type" value="Genomic_DNA"/>
</dbReference>
<keyword evidence="3" id="KW-1185">Reference proteome</keyword>
<feature type="compositionally biased region" description="Basic and acidic residues" evidence="1">
    <location>
        <begin position="1"/>
        <end position="19"/>
    </location>
</feature>
<comment type="caution">
    <text evidence="2">The sequence shown here is derived from an EMBL/GenBank/DDBJ whole genome shotgun (WGS) entry which is preliminary data.</text>
</comment>
<evidence type="ECO:0000256" key="1">
    <source>
        <dbReference type="SAM" id="MobiDB-lite"/>
    </source>
</evidence>
<gene>
    <name evidence="2" type="ORF">LSH36_291g04018</name>
</gene>
<reference evidence="2" key="1">
    <citation type="journal article" date="2023" name="Mol. Biol. Evol.">
        <title>Third-Generation Sequencing Reveals the Adaptive Role of the Epigenome in Three Deep-Sea Polychaetes.</title>
        <authorList>
            <person name="Perez M."/>
            <person name="Aroh O."/>
            <person name="Sun Y."/>
            <person name="Lan Y."/>
            <person name="Juniper S.K."/>
            <person name="Young C.R."/>
            <person name="Angers B."/>
            <person name="Qian P.Y."/>
        </authorList>
    </citation>
    <scope>NUCLEOTIDE SEQUENCE</scope>
    <source>
        <strain evidence="2">P08H-3</strain>
    </source>
</reference>